<dbReference type="InterPro" id="IPR017451">
    <property type="entry name" value="F-box-assoc_interact_dom"/>
</dbReference>
<dbReference type="NCBIfam" id="TIGR01640">
    <property type="entry name" value="F_box_assoc_1"/>
    <property type="match status" value="1"/>
</dbReference>
<evidence type="ECO:0000313" key="3">
    <source>
        <dbReference type="Proteomes" id="UP000823749"/>
    </source>
</evidence>
<dbReference type="AlphaFoldDB" id="A0AAV6L871"/>
<keyword evidence="3" id="KW-1185">Reference proteome</keyword>
<dbReference type="Proteomes" id="UP000823749">
    <property type="component" value="Chromosome 2"/>
</dbReference>
<dbReference type="PANTHER" id="PTHR31672">
    <property type="entry name" value="BNACNNG10540D PROTEIN"/>
    <property type="match status" value="1"/>
</dbReference>
<organism evidence="2 3">
    <name type="scientific">Rhododendron griersonianum</name>
    <dbReference type="NCBI Taxonomy" id="479676"/>
    <lineage>
        <taxon>Eukaryota</taxon>
        <taxon>Viridiplantae</taxon>
        <taxon>Streptophyta</taxon>
        <taxon>Embryophyta</taxon>
        <taxon>Tracheophyta</taxon>
        <taxon>Spermatophyta</taxon>
        <taxon>Magnoliopsida</taxon>
        <taxon>eudicotyledons</taxon>
        <taxon>Gunneridae</taxon>
        <taxon>Pentapetalae</taxon>
        <taxon>asterids</taxon>
        <taxon>Ericales</taxon>
        <taxon>Ericaceae</taxon>
        <taxon>Ericoideae</taxon>
        <taxon>Rhodoreae</taxon>
        <taxon>Rhododendron</taxon>
    </lineage>
</organism>
<dbReference type="EMBL" id="JACTNZ010000002">
    <property type="protein sequence ID" value="KAG5560583.1"/>
    <property type="molecule type" value="Genomic_DNA"/>
</dbReference>
<feature type="domain" description="F-box associated beta-propeller type 1" evidence="1">
    <location>
        <begin position="10"/>
        <end position="168"/>
    </location>
</feature>
<protein>
    <recommendedName>
        <fullName evidence="1">F-box associated beta-propeller type 1 domain-containing protein</fullName>
    </recommendedName>
</protein>
<accession>A0AAV6L871</accession>
<evidence type="ECO:0000313" key="2">
    <source>
        <dbReference type="EMBL" id="KAG5560583.1"/>
    </source>
</evidence>
<dbReference type="InterPro" id="IPR050796">
    <property type="entry name" value="SCF_F-box_component"/>
</dbReference>
<dbReference type="PANTHER" id="PTHR31672:SF13">
    <property type="entry name" value="F-BOX PROTEIN CPR30-LIKE"/>
    <property type="match status" value="1"/>
</dbReference>
<comment type="caution">
    <text evidence="2">The sequence shown here is derived from an EMBL/GenBank/DDBJ whole genome shotgun (WGS) entry which is preliminary data.</text>
</comment>
<dbReference type="Pfam" id="PF07734">
    <property type="entry name" value="FBA_1"/>
    <property type="match status" value="1"/>
</dbReference>
<proteinExistence type="predicted"/>
<dbReference type="InterPro" id="IPR006527">
    <property type="entry name" value="F-box-assoc_dom_typ1"/>
</dbReference>
<reference evidence="2" key="1">
    <citation type="submission" date="2020-08" db="EMBL/GenBank/DDBJ databases">
        <title>Plant Genome Project.</title>
        <authorList>
            <person name="Zhang R.-G."/>
        </authorList>
    </citation>
    <scope>NUCLEOTIDE SEQUENCE</scope>
    <source>
        <strain evidence="2">WSP0</strain>
        <tissue evidence="2">Leaf</tissue>
    </source>
</reference>
<evidence type="ECO:0000259" key="1">
    <source>
        <dbReference type="Pfam" id="PF07734"/>
    </source>
</evidence>
<gene>
    <name evidence="2" type="ORF">RHGRI_003789</name>
</gene>
<name>A0AAV6L871_9ERIC</name>
<sequence>MPDVGTRDSCMGTHGFGYVESADDYKVVRFSPDKGVNVYSLRTDSWRRIGDFPHSLPAYFSGTFVNGALHWTWWTLPNEIIGSLDLVKETYGQVLPPLSFEQEVLPPVYRNDDYTHQNLLAVLDGCLCIVCNRECAIDVWVMKQYGVRESWTKFFSIRTIPPVSHQYWDVPHSTVLCILKNGGVLMDIGDCSLVRYNPNRTISSPTIHNSQDCFSAYPYVESLVWPDIDVDSGIQWKHQDQN</sequence>